<reference evidence="1" key="1">
    <citation type="submission" date="2016-01" db="EMBL/GenBank/DDBJ databases">
        <authorList>
            <person name="Peeters C."/>
        </authorList>
    </citation>
    <scope>NUCLEOTIDE SEQUENCE [LARGE SCALE GENOMIC DNA]</scope>
    <source>
        <strain evidence="1">LMG 22940</strain>
    </source>
</reference>
<comment type="caution">
    <text evidence="1">The sequence shown here is derived from an EMBL/GenBank/DDBJ whole genome shotgun (WGS) entry which is preliminary data.</text>
</comment>
<name>A0A158L4W5_9BURK</name>
<sequence>MICRSANQGRRGSLEAKTHQVKLIDEHINHPYGVLYIYVIVETLVSNAT</sequence>
<keyword evidence="2" id="KW-1185">Reference proteome</keyword>
<dbReference type="Proteomes" id="UP000054770">
    <property type="component" value="Unassembled WGS sequence"/>
</dbReference>
<dbReference type="AlphaFoldDB" id="A0A158L4W5"/>
<proteinExistence type="predicted"/>
<protein>
    <submittedName>
        <fullName evidence="1">Uncharacterized protein</fullName>
    </submittedName>
</protein>
<dbReference type="EMBL" id="FCON02000408">
    <property type="protein sequence ID" value="SAL88398.1"/>
    <property type="molecule type" value="Genomic_DNA"/>
</dbReference>
<evidence type="ECO:0000313" key="1">
    <source>
        <dbReference type="EMBL" id="SAL88398.1"/>
    </source>
</evidence>
<gene>
    <name evidence="1" type="ORF">AWB68_08762</name>
</gene>
<accession>A0A158L4W5</accession>
<evidence type="ECO:0000313" key="2">
    <source>
        <dbReference type="Proteomes" id="UP000054770"/>
    </source>
</evidence>
<organism evidence="1 2">
    <name type="scientific">Caballeronia choica</name>
    <dbReference type="NCBI Taxonomy" id="326476"/>
    <lineage>
        <taxon>Bacteria</taxon>
        <taxon>Pseudomonadati</taxon>
        <taxon>Pseudomonadota</taxon>
        <taxon>Betaproteobacteria</taxon>
        <taxon>Burkholderiales</taxon>
        <taxon>Burkholderiaceae</taxon>
        <taxon>Caballeronia</taxon>
    </lineage>
</organism>